<evidence type="ECO:0000256" key="3">
    <source>
        <dbReference type="ARBA" id="ARBA00022755"/>
    </source>
</evidence>
<dbReference type="Proteomes" id="UP000078090">
    <property type="component" value="Unassembled WGS sequence"/>
</dbReference>
<dbReference type="GO" id="GO:0046872">
    <property type="term" value="F:metal ion binding"/>
    <property type="evidence" value="ECO:0007669"/>
    <property type="project" value="InterPro"/>
</dbReference>
<feature type="binding site" evidence="5">
    <location>
        <position position="138"/>
    </location>
    <ligand>
        <name>ATP</name>
        <dbReference type="ChEBI" id="CHEBI:30616"/>
    </ligand>
</feature>
<dbReference type="RefSeq" id="WP_064010195.1">
    <property type="nucleotide sequence ID" value="NZ_LUUG01000108.1"/>
</dbReference>
<dbReference type="PROSITE" id="PS50975">
    <property type="entry name" value="ATP_GRASP"/>
    <property type="match status" value="1"/>
</dbReference>
<sequence>MKIGILGGGQLARMIALAGYPLGLKFIVLDPDVNAGAAGLSEHLLGAYDDPDLLASLAEKADIVTYEFENVPAHVAEFLSSHTQVYPPAGALAVAQDRLLEKNFFKDLGIRTAPFAPVNTLEDLQQAMPVIGYPAILKSRRMGYDGKGQVVLKSVDKLESAWDSMQGAASIVEGFVPFQREVSIIAARSLSGEIAYYPLSENQHRGGILRVAECCANDSEQAIAENYVSLLLEKLDYVGVIALELFDLNGELLANEFAPRVHNSGHWTIEGSETSQFENHLRAILDLPLGSTKPRGYAGMVNFIGGLADDAALLNIPNAHLHLYDKAPRKGRKVAHATVRADSETTYREALQQLADLALAVDES</sequence>
<protein>
    <recommendedName>
        <fullName evidence="5 6">N5-carboxyaminoimidazole ribonucleotide synthase</fullName>
        <shortName evidence="5 6">N5-CAIR synthase</shortName>
        <ecNumber evidence="5 6">6.3.4.18</ecNumber>
    </recommendedName>
    <alternativeName>
        <fullName evidence="5 6">5-(carboxyamino)imidazole ribonucleotide synthetase</fullName>
    </alternativeName>
</protein>
<dbReference type="InterPro" id="IPR040686">
    <property type="entry name" value="PurK_C"/>
</dbReference>
<dbReference type="SUPFAM" id="SSF56059">
    <property type="entry name" value="Glutathione synthetase ATP-binding domain-like"/>
    <property type="match status" value="1"/>
</dbReference>
<dbReference type="GO" id="GO:0006189">
    <property type="term" value="P:'de novo' IMP biosynthetic process"/>
    <property type="evidence" value="ECO:0007669"/>
    <property type="project" value="UniProtKB-UniRule"/>
</dbReference>
<keyword evidence="3 5" id="KW-0658">Purine biosynthesis</keyword>
<dbReference type="InterPro" id="IPR016185">
    <property type="entry name" value="PreATP-grasp_dom_sf"/>
</dbReference>
<evidence type="ECO:0000256" key="6">
    <source>
        <dbReference type="RuleBase" id="RU361200"/>
    </source>
</evidence>
<comment type="function">
    <text evidence="6">Catalyzes the ATP-dependent conversion of 5-aminoimidazole ribonucleotide (AIR) and HCO(3)- to N5-carboxyaminoimidazole ribonucleotide (N5-CAIR).</text>
</comment>
<evidence type="ECO:0000313" key="8">
    <source>
        <dbReference type="EMBL" id="OAH98629.1"/>
    </source>
</evidence>
<dbReference type="InterPro" id="IPR011054">
    <property type="entry name" value="Rudment_hybrid_motif"/>
</dbReference>
<dbReference type="PANTHER" id="PTHR11609:SF5">
    <property type="entry name" value="PHOSPHORIBOSYLAMINOIMIDAZOLE CARBOXYLASE"/>
    <property type="match status" value="1"/>
</dbReference>
<comment type="caution">
    <text evidence="8">The sequence shown here is derived from an EMBL/GenBank/DDBJ whole genome shotgun (WGS) entry which is preliminary data.</text>
</comment>
<evidence type="ECO:0000256" key="2">
    <source>
        <dbReference type="ARBA" id="ARBA00022741"/>
    </source>
</evidence>
<accession>A0A177M0I6</accession>
<comment type="function">
    <text evidence="5">Catalyzes the ATP-dependent conversion of 5-aminoimidazole ribonucleotide (AIR) and HCO(3)(-) to N5-carboxyaminoimidazole ribonucleotide (N5-CAIR).</text>
</comment>
<dbReference type="Gene3D" id="3.30.1490.20">
    <property type="entry name" value="ATP-grasp fold, A domain"/>
    <property type="match status" value="1"/>
</dbReference>
<dbReference type="GO" id="GO:0004638">
    <property type="term" value="F:phosphoribosylaminoimidazole carboxylase activity"/>
    <property type="evidence" value="ECO:0007669"/>
    <property type="project" value="InterPro"/>
</dbReference>
<dbReference type="InterPro" id="IPR011761">
    <property type="entry name" value="ATP-grasp"/>
</dbReference>
<dbReference type="EMBL" id="LUUG01000108">
    <property type="protein sequence ID" value="OAH98629.1"/>
    <property type="molecule type" value="Genomic_DNA"/>
</dbReference>
<keyword evidence="2 5" id="KW-0547">Nucleotide-binding</keyword>
<dbReference type="UniPathway" id="UPA00074">
    <property type="reaction ID" value="UER00942"/>
</dbReference>
<dbReference type="EC" id="6.3.4.18" evidence="5 6"/>
<organism evidence="8 9">
    <name type="scientific">Methylomonas methanica</name>
    <dbReference type="NCBI Taxonomy" id="421"/>
    <lineage>
        <taxon>Bacteria</taxon>
        <taxon>Pseudomonadati</taxon>
        <taxon>Pseudomonadota</taxon>
        <taxon>Gammaproteobacteria</taxon>
        <taxon>Methylococcales</taxon>
        <taxon>Methylococcaceae</taxon>
        <taxon>Methylomonas</taxon>
    </lineage>
</organism>
<proteinExistence type="inferred from homology"/>
<dbReference type="AlphaFoldDB" id="A0A177M0I6"/>
<dbReference type="SUPFAM" id="SSF51246">
    <property type="entry name" value="Rudiment single hybrid motif"/>
    <property type="match status" value="1"/>
</dbReference>
<feature type="binding site" evidence="5">
    <location>
        <begin position="255"/>
        <end position="256"/>
    </location>
    <ligand>
        <name>ATP</name>
        <dbReference type="ChEBI" id="CHEBI:30616"/>
    </ligand>
</feature>
<dbReference type="Gene3D" id="3.30.470.20">
    <property type="entry name" value="ATP-grasp fold, B domain"/>
    <property type="match status" value="1"/>
</dbReference>
<gene>
    <name evidence="5 6" type="primary">purK</name>
    <name evidence="8" type="ORF">A1332_20240</name>
</gene>
<keyword evidence="4 5" id="KW-0067">ATP-binding</keyword>
<dbReference type="GO" id="GO:0005829">
    <property type="term" value="C:cytosol"/>
    <property type="evidence" value="ECO:0007669"/>
    <property type="project" value="TreeGrafter"/>
</dbReference>
<dbReference type="GO" id="GO:0005524">
    <property type="term" value="F:ATP binding"/>
    <property type="evidence" value="ECO:0007669"/>
    <property type="project" value="UniProtKB-UniRule"/>
</dbReference>
<comment type="catalytic activity">
    <reaction evidence="5 6">
        <text>5-amino-1-(5-phospho-beta-D-ribosyl)imidazole + hydrogencarbonate + ATP = 5-carboxyamino-1-(5-phospho-D-ribosyl)imidazole + ADP + phosphate + 2 H(+)</text>
        <dbReference type="Rhea" id="RHEA:19317"/>
        <dbReference type="ChEBI" id="CHEBI:15378"/>
        <dbReference type="ChEBI" id="CHEBI:17544"/>
        <dbReference type="ChEBI" id="CHEBI:30616"/>
        <dbReference type="ChEBI" id="CHEBI:43474"/>
        <dbReference type="ChEBI" id="CHEBI:58730"/>
        <dbReference type="ChEBI" id="CHEBI:137981"/>
        <dbReference type="ChEBI" id="CHEBI:456216"/>
        <dbReference type="EC" id="6.3.4.18"/>
    </reaction>
</comment>
<evidence type="ECO:0000256" key="5">
    <source>
        <dbReference type="HAMAP-Rule" id="MF_01928"/>
    </source>
</evidence>
<evidence type="ECO:0000256" key="1">
    <source>
        <dbReference type="ARBA" id="ARBA00022598"/>
    </source>
</evidence>
<dbReference type="SUPFAM" id="SSF52440">
    <property type="entry name" value="PreATP-grasp domain"/>
    <property type="match status" value="1"/>
</dbReference>
<dbReference type="Gene3D" id="3.40.50.20">
    <property type="match status" value="1"/>
</dbReference>
<dbReference type="InterPro" id="IPR005875">
    <property type="entry name" value="PurK"/>
</dbReference>
<evidence type="ECO:0000256" key="4">
    <source>
        <dbReference type="ARBA" id="ARBA00022840"/>
    </source>
</evidence>
<feature type="binding site" evidence="5">
    <location>
        <begin position="173"/>
        <end position="176"/>
    </location>
    <ligand>
        <name>ATP</name>
        <dbReference type="ChEBI" id="CHEBI:30616"/>
    </ligand>
</feature>
<name>A0A177M0I6_METMH</name>
<dbReference type="NCBIfam" id="NF004676">
    <property type="entry name" value="PRK06019.1-2"/>
    <property type="match status" value="1"/>
</dbReference>
<dbReference type="Pfam" id="PF02222">
    <property type="entry name" value="ATP-grasp"/>
    <property type="match status" value="1"/>
</dbReference>
<dbReference type="NCBIfam" id="TIGR01161">
    <property type="entry name" value="purK"/>
    <property type="match status" value="1"/>
</dbReference>
<dbReference type="InterPro" id="IPR003135">
    <property type="entry name" value="ATP-grasp_carboxylate-amine"/>
</dbReference>
<dbReference type="FunFam" id="3.40.50.20:FF:000016">
    <property type="entry name" value="N5-carboxyaminoimidazole ribonucleotide synthase"/>
    <property type="match status" value="1"/>
</dbReference>
<evidence type="ECO:0000259" key="7">
    <source>
        <dbReference type="PROSITE" id="PS50975"/>
    </source>
</evidence>
<dbReference type="Pfam" id="PF22660">
    <property type="entry name" value="RS_preATP-grasp-like"/>
    <property type="match status" value="1"/>
</dbReference>
<feature type="binding site" evidence="5">
    <location>
        <position position="204"/>
    </location>
    <ligand>
        <name>ATP</name>
        <dbReference type="ChEBI" id="CHEBI:30616"/>
    </ligand>
</feature>
<evidence type="ECO:0000313" key="9">
    <source>
        <dbReference type="Proteomes" id="UP000078090"/>
    </source>
</evidence>
<comment type="similarity">
    <text evidence="5 6">Belongs to the PurK/PurT family.</text>
</comment>
<feature type="domain" description="ATP-grasp" evidence="7">
    <location>
        <begin position="102"/>
        <end position="285"/>
    </location>
</feature>
<feature type="binding site" evidence="5">
    <location>
        <position position="181"/>
    </location>
    <ligand>
        <name>ATP</name>
        <dbReference type="ChEBI" id="CHEBI:30616"/>
    </ligand>
</feature>
<dbReference type="HAMAP" id="MF_01928">
    <property type="entry name" value="PurK"/>
    <property type="match status" value="1"/>
</dbReference>
<feature type="binding site" evidence="5">
    <location>
        <begin position="143"/>
        <end position="149"/>
    </location>
    <ligand>
        <name>ATP</name>
        <dbReference type="ChEBI" id="CHEBI:30616"/>
    </ligand>
</feature>
<reference evidence="9" key="1">
    <citation type="submission" date="2016-03" db="EMBL/GenBank/DDBJ databases">
        <authorList>
            <person name="Heylen K."/>
            <person name="De Vos P."/>
            <person name="Vekeman B."/>
        </authorList>
    </citation>
    <scope>NUCLEOTIDE SEQUENCE [LARGE SCALE GENOMIC DNA]</scope>
    <source>
        <strain evidence="9">R-45363</strain>
    </source>
</reference>
<comment type="pathway">
    <text evidence="5 6">Purine metabolism; IMP biosynthesis via de novo pathway; 5-amino-1-(5-phospho-D-ribosyl)imidazole-4-carboxylate from 5-amino-1-(5-phospho-D-ribosyl)imidazole (N5-CAIR route): step 1/2.</text>
</comment>
<dbReference type="FunFam" id="3.30.1490.20:FF:000015">
    <property type="entry name" value="N5-carboxyaminoimidazole ribonucleotide synthase"/>
    <property type="match status" value="1"/>
</dbReference>
<dbReference type="PANTHER" id="PTHR11609">
    <property type="entry name" value="PURINE BIOSYNTHESIS PROTEIN 6/7, PUR6/7"/>
    <property type="match status" value="1"/>
</dbReference>
<dbReference type="GO" id="GO:0034028">
    <property type="term" value="F:5-(carboxyamino)imidazole ribonucleotide synthase activity"/>
    <property type="evidence" value="ECO:0007669"/>
    <property type="project" value="UniProtKB-UniRule"/>
</dbReference>
<dbReference type="NCBIfam" id="NF004679">
    <property type="entry name" value="PRK06019.1-5"/>
    <property type="match status" value="1"/>
</dbReference>
<feature type="binding site" evidence="5">
    <location>
        <position position="98"/>
    </location>
    <ligand>
        <name>ATP</name>
        <dbReference type="ChEBI" id="CHEBI:30616"/>
    </ligand>
</feature>
<dbReference type="InterPro" id="IPR013815">
    <property type="entry name" value="ATP_grasp_subdomain_1"/>
</dbReference>
<dbReference type="InterPro" id="IPR054350">
    <property type="entry name" value="PurT/PurK_preATP-grasp"/>
</dbReference>
<comment type="subunit">
    <text evidence="5 6">Homodimer.</text>
</comment>
<dbReference type="Pfam" id="PF17769">
    <property type="entry name" value="PurK_C"/>
    <property type="match status" value="1"/>
</dbReference>
<keyword evidence="1 5" id="KW-0436">Ligase</keyword>
<dbReference type="OrthoDB" id="9804625at2"/>